<dbReference type="Proteomes" id="UP001310890">
    <property type="component" value="Unassembled WGS sequence"/>
</dbReference>
<dbReference type="InterPro" id="IPR008011">
    <property type="entry name" value="Complex1_LYR_dom"/>
</dbReference>
<evidence type="ECO:0000313" key="4">
    <source>
        <dbReference type="Proteomes" id="UP001310890"/>
    </source>
</evidence>
<feature type="domain" description="Complex 1 LYR protein" evidence="2">
    <location>
        <begin position="18"/>
        <end position="74"/>
    </location>
</feature>
<feature type="compositionally biased region" description="Basic and acidic residues" evidence="1">
    <location>
        <begin position="281"/>
        <end position="297"/>
    </location>
</feature>
<protein>
    <recommendedName>
        <fullName evidence="2">Complex 1 LYR protein domain-containing protein</fullName>
    </recommendedName>
</protein>
<evidence type="ECO:0000256" key="1">
    <source>
        <dbReference type="SAM" id="MobiDB-lite"/>
    </source>
</evidence>
<proteinExistence type="predicted"/>
<dbReference type="InterPro" id="IPR046896">
    <property type="entry name" value="Cup1-like_N"/>
</dbReference>
<name>A0AAN7YSW3_9PEZI</name>
<sequence length="297" mass="33746">MSLNFHLPRNSTPHRVAAIALYRALLSQCRVIPTAVQQRNELQNIVRNRFRQASHEQSKRRLILLFEAGYEAIDHLDAAVAGEEESRSYILDLLAKAPNKVKQSPPPAKPKAQPVQRLERPAGSPSLLDRPLPLEQLSGRRHVPVLFNAHGIPILRLKKPQPESLSGYINHRIQKKQKRHDTRHRLETELEFARAEDTWDHLIASHIPLGRSSRTSSEGGGKEDTWSYAPAMARREINDKLQDERNRNQAMGVKMQAVVDREQALFDVEKAARQNRGPKLQKTEVKDLSDLDKGPSI</sequence>
<feature type="region of interest" description="Disordered" evidence="1">
    <location>
        <begin position="99"/>
        <end position="130"/>
    </location>
</feature>
<accession>A0AAN7YSW3</accession>
<gene>
    <name evidence="3" type="ORF">LTR62_000453</name>
</gene>
<reference evidence="3" key="1">
    <citation type="submission" date="2023-08" db="EMBL/GenBank/DDBJ databases">
        <title>Black Yeasts Isolated from many extreme environments.</title>
        <authorList>
            <person name="Coleine C."/>
            <person name="Stajich J.E."/>
            <person name="Selbmann L."/>
        </authorList>
    </citation>
    <scope>NUCLEOTIDE SEQUENCE</scope>
    <source>
        <strain evidence="3">CCFEE 5401</strain>
    </source>
</reference>
<comment type="caution">
    <text evidence="3">The sequence shown here is derived from an EMBL/GenBank/DDBJ whole genome shotgun (WGS) entry which is preliminary data.</text>
</comment>
<evidence type="ECO:0000313" key="3">
    <source>
        <dbReference type="EMBL" id="KAK5115997.1"/>
    </source>
</evidence>
<dbReference type="AlphaFoldDB" id="A0AAN7YSW3"/>
<dbReference type="CDD" id="cd20273">
    <property type="entry name" value="Complex1_LYR_unchar"/>
    <property type="match status" value="1"/>
</dbReference>
<dbReference type="Pfam" id="PF05347">
    <property type="entry name" value="Complex1_LYR"/>
    <property type="match status" value="1"/>
</dbReference>
<feature type="region of interest" description="Disordered" evidence="1">
    <location>
        <begin position="272"/>
        <end position="297"/>
    </location>
</feature>
<dbReference type="EMBL" id="JAVRRL010000010">
    <property type="protein sequence ID" value="KAK5115997.1"/>
    <property type="molecule type" value="Genomic_DNA"/>
</dbReference>
<organism evidence="3 4">
    <name type="scientific">Meristemomyces frigidus</name>
    <dbReference type="NCBI Taxonomy" id="1508187"/>
    <lineage>
        <taxon>Eukaryota</taxon>
        <taxon>Fungi</taxon>
        <taxon>Dikarya</taxon>
        <taxon>Ascomycota</taxon>
        <taxon>Pezizomycotina</taxon>
        <taxon>Dothideomycetes</taxon>
        <taxon>Dothideomycetidae</taxon>
        <taxon>Mycosphaerellales</taxon>
        <taxon>Teratosphaeriaceae</taxon>
        <taxon>Meristemomyces</taxon>
    </lineage>
</organism>
<evidence type="ECO:0000259" key="2">
    <source>
        <dbReference type="Pfam" id="PF05347"/>
    </source>
</evidence>